<organism evidence="3 4">
    <name type="scientific">Phytophthora aleatoria</name>
    <dbReference type="NCBI Taxonomy" id="2496075"/>
    <lineage>
        <taxon>Eukaryota</taxon>
        <taxon>Sar</taxon>
        <taxon>Stramenopiles</taxon>
        <taxon>Oomycota</taxon>
        <taxon>Peronosporomycetes</taxon>
        <taxon>Peronosporales</taxon>
        <taxon>Peronosporaceae</taxon>
        <taxon>Phytophthora</taxon>
    </lineage>
</organism>
<dbReference type="InterPro" id="IPR006073">
    <property type="entry name" value="GTP-bd"/>
</dbReference>
<sequence>MRDNYLFIGNPGTGKSTLVNCLVGEHALDTGISYGTGMTKDFQQITHQDAVYMDTPGLADRQIERRAADAITTALRQTGSYKIFFIVRLQYGRVQSEDLATIETVLDSIDMKDIPFAIKEEEFFEVITLINSSKYKTPYITFIPTLECLDEKDNQCVKLPTDVETFLRLEAQSTVVPHERVDNIQLGDFKRLTDDLREQLQDLQNDNAALRQQMEELLKKPRFVDVLVKVVGVTQSAVIKILKTEPGFIDLVSSGDYVGMVSALIRSLVGHM</sequence>
<gene>
    <name evidence="3" type="ORF">JG688_00018451</name>
</gene>
<comment type="caution">
    <text evidence="3">The sequence shown here is derived from an EMBL/GenBank/DDBJ whole genome shotgun (WGS) entry which is preliminary data.</text>
</comment>
<dbReference type="Proteomes" id="UP000709295">
    <property type="component" value="Unassembled WGS sequence"/>
</dbReference>
<dbReference type="AlphaFoldDB" id="A0A8J5MBH3"/>
<accession>A0A8J5MBH3</accession>
<dbReference type="GO" id="GO:0005525">
    <property type="term" value="F:GTP binding"/>
    <property type="evidence" value="ECO:0007669"/>
    <property type="project" value="InterPro"/>
</dbReference>
<proteinExistence type="predicted"/>
<name>A0A8J5MBH3_9STRA</name>
<dbReference type="EMBL" id="JAENGY010003402">
    <property type="protein sequence ID" value="KAG6941834.1"/>
    <property type="molecule type" value="Genomic_DNA"/>
</dbReference>
<evidence type="ECO:0000259" key="2">
    <source>
        <dbReference type="Pfam" id="PF01926"/>
    </source>
</evidence>
<protein>
    <recommendedName>
        <fullName evidence="2">G domain-containing protein</fullName>
    </recommendedName>
</protein>
<feature type="domain" description="G" evidence="2">
    <location>
        <begin position="6"/>
        <end position="98"/>
    </location>
</feature>
<dbReference type="CDD" id="cd00882">
    <property type="entry name" value="Ras_like_GTPase"/>
    <property type="match status" value="1"/>
</dbReference>
<dbReference type="Pfam" id="PF01926">
    <property type="entry name" value="MMR_HSR1"/>
    <property type="match status" value="1"/>
</dbReference>
<evidence type="ECO:0000313" key="4">
    <source>
        <dbReference type="Proteomes" id="UP000709295"/>
    </source>
</evidence>
<keyword evidence="1" id="KW-0175">Coiled coil</keyword>
<evidence type="ECO:0000313" key="3">
    <source>
        <dbReference type="EMBL" id="KAG6941834.1"/>
    </source>
</evidence>
<feature type="coiled-coil region" evidence="1">
    <location>
        <begin position="186"/>
        <end position="220"/>
    </location>
</feature>
<reference evidence="3" key="1">
    <citation type="submission" date="2021-01" db="EMBL/GenBank/DDBJ databases">
        <title>Phytophthora aleatoria, a newly-described species from Pinus radiata is distinct from Phytophthora cactorum isolates based on comparative genomics.</title>
        <authorList>
            <person name="Mcdougal R."/>
            <person name="Panda P."/>
            <person name="Williams N."/>
            <person name="Studholme D.J."/>
        </authorList>
    </citation>
    <scope>NUCLEOTIDE SEQUENCE</scope>
    <source>
        <strain evidence="3">NZFS 4037</strain>
    </source>
</reference>
<evidence type="ECO:0000256" key="1">
    <source>
        <dbReference type="SAM" id="Coils"/>
    </source>
</evidence>
<keyword evidence="4" id="KW-1185">Reference proteome</keyword>